<evidence type="ECO:0000256" key="3">
    <source>
        <dbReference type="ARBA" id="ARBA00022989"/>
    </source>
</evidence>
<evidence type="ECO:0000256" key="4">
    <source>
        <dbReference type="ARBA" id="ARBA00023136"/>
    </source>
</evidence>
<dbReference type="Proteomes" id="UP000070475">
    <property type="component" value="Unassembled WGS sequence"/>
</dbReference>
<dbReference type="AlphaFoldDB" id="A0A132TDJ3"/>
<keyword evidence="3 5" id="KW-1133">Transmembrane helix</keyword>
<evidence type="ECO:0000256" key="5">
    <source>
        <dbReference type="SAM" id="Phobius"/>
    </source>
</evidence>
<organism evidence="6 7">
    <name type="scientific">Paenibacillus riograndensis</name>
    <dbReference type="NCBI Taxonomy" id="483937"/>
    <lineage>
        <taxon>Bacteria</taxon>
        <taxon>Bacillati</taxon>
        <taxon>Bacillota</taxon>
        <taxon>Bacilli</taxon>
        <taxon>Bacillales</taxon>
        <taxon>Paenibacillaceae</taxon>
        <taxon>Paenibacillus</taxon>
        <taxon>Paenibacillus sonchi group</taxon>
    </lineage>
</organism>
<proteinExistence type="predicted"/>
<keyword evidence="7" id="KW-1185">Reference proteome</keyword>
<reference evidence="6 7" key="1">
    <citation type="submission" date="2015-08" db="EMBL/GenBank/DDBJ databases">
        <title>Genomes of Paenibacillus riograndensis.</title>
        <authorList>
            <person name="Sant'Anna F.H."/>
            <person name="Souza R."/>
            <person name="Ambrosini A."/>
            <person name="Bach E."/>
            <person name="Fernandes G."/>
            <person name="Balsanelli E."/>
            <person name="Baura V.A."/>
            <person name="Pedrosa F.O."/>
            <person name="Souza E.M."/>
            <person name="Passaglia L."/>
        </authorList>
    </citation>
    <scope>NUCLEOTIDE SEQUENCE [LARGE SCALE GENOMIC DNA]</scope>
    <source>
        <strain evidence="6 7">CAS34</strain>
    </source>
</reference>
<feature type="transmembrane region" description="Helical" evidence="5">
    <location>
        <begin position="116"/>
        <end position="137"/>
    </location>
</feature>
<dbReference type="PATRIC" id="fig|483937.3.peg.129"/>
<feature type="transmembrane region" description="Helical" evidence="5">
    <location>
        <begin position="69"/>
        <end position="96"/>
    </location>
</feature>
<evidence type="ECO:0000313" key="7">
    <source>
        <dbReference type="Proteomes" id="UP000070475"/>
    </source>
</evidence>
<dbReference type="PANTHER" id="PTHR42718:SF43">
    <property type="entry name" value="LINCOMYCIN RESISTANCE PROTEIN LMRB"/>
    <property type="match status" value="1"/>
</dbReference>
<dbReference type="OrthoDB" id="9816041at2"/>
<dbReference type="EMBL" id="LIRB01000149">
    <property type="protein sequence ID" value="KWX69409.1"/>
    <property type="molecule type" value="Genomic_DNA"/>
</dbReference>
<keyword evidence="2 5" id="KW-0812">Transmembrane</keyword>
<feature type="transmembrane region" description="Helical" evidence="5">
    <location>
        <begin position="29"/>
        <end position="48"/>
    </location>
</feature>
<comment type="caution">
    <text evidence="6">The sequence shown here is derived from an EMBL/GenBank/DDBJ whole genome shotgun (WGS) entry which is preliminary data.</text>
</comment>
<evidence type="ECO:0000313" key="6">
    <source>
        <dbReference type="EMBL" id="KWX69409.1"/>
    </source>
</evidence>
<dbReference type="PANTHER" id="PTHR42718">
    <property type="entry name" value="MAJOR FACILITATOR SUPERFAMILY MULTIDRUG TRANSPORTER MFSC"/>
    <property type="match status" value="1"/>
</dbReference>
<keyword evidence="4 5" id="KW-0472">Membrane</keyword>
<evidence type="ECO:0008006" key="8">
    <source>
        <dbReference type="Google" id="ProtNLM"/>
    </source>
</evidence>
<comment type="subcellular location">
    <subcellularLocation>
        <location evidence="1">Membrane</location>
        <topology evidence="1">Multi-pass membrane protein</topology>
    </subcellularLocation>
</comment>
<evidence type="ECO:0000256" key="1">
    <source>
        <dbReference type="ARBA" id="ARBA00004141"/>
    </source>
</evidence>
<sequence length="154" mass="16010">MTLSSLGFGGVLYGFSVSGSKGWGSTEVLISVGIGFIALGLFVWRQLAMKNPLLELRVFSGMNSLAPDLIRHGIPVSTTLPTVAGSIGTALLVTIMTHSGGGRGQTTDVHSLIHGMNVASMVTAGSAVITLILAFFIKRKEAPVKSPADSIQVK</sequence>
<gene>
    <name evidence="6" type="ORF">AMQ84_30930</name>
</gene>
<dbReference type="GO" id="GO:0016020">
    <property type="term" value="C:membrane"/>
    <property type="evidence" value="ECO:0007669"/>
    <property type="project" value="UniProtKB-SubCell"/>
</dbReference>
<evidence type="ECO:0000256" key="2">
    <source>
        <dbReference type="ARBA" id="ARBA00022692"/>
    </source>
</evidence>
<accession>A0A132TDJ3</accession>
<protein>
    <recommendedName>
        <fullName evidence="8">Major facilitator superfamily (MFS) profile domain-containing protein</fullName>
    </recommendedName>
</protein>
<name>A0A132TDJ3_9BACL</name>